<dbReference type="GO" id="GO:0022857">
    <property type="term" value="F:transmembrane transporter activity"/>
    <property type="evidence" value="ECO:0007669"/>
    <property type="project" value="InterPro"/>
</dbReference>
<keyword evidence="4" id="KW-1003">Cell membrane</keyword>
<comment type="subcellular location">
    <subcellularLocation>
        <location evidence="1">Cell membrane</location>
        <topology evidence="1">Multi-pass membrane protein</topology>
    </subcellularLocation>
</comment>
<sequence length="343" mass="35451">MAAEVETAAAGPRNGWIAGGLAGLLVLCLVSMTVGKYGAGPFAVFDAVKTTLVGGKTDPILQTVLWNVRLPRVGAGLCVGAALAAAGATYQGIFRNPLVSPDILGVSAGASLGAVTAIFLSLPVAAIQLFAFAGGLFAVAAVYLVGLVVRDRDPTLTLVLAGIAIGALVGAGISLVKILADPYDQLPAITYWLLGSLTAVTRFDVLSILPALVIGIVPLALFRWRMNLMTLSEDEAQSMGIDTGRTRLVLIAGATLVTAASVSVTGIIGWIGLVIPHIARMLVGPDFRRLLPASMMLGGGYLLIVDMLARSLAMIEIPLGILTAVVGAPFFLWLLASGRRGWQ</sequence>
<protein>
    <submittedName>
        <fullName evidence="9">Iron ABC transporter permease</fullName>
    </submittedName>
</protein>
<dbReference type="PANTHER" id="PTHR30472:SF70">
    <property type="entry name" value="MOLYBDATE IMPORT SYSTEM PERMEASE PROTEIN MOLB"/>
    <property type="match status" value="1"/>
</dbReference>
<evidence type="ECO:0000256" key="7">
    <source>
        <dbReference type="ARBA" id="ARBA00023136"/>
    </source>
</evidence>
<dbReference type="GO" id="GO:0005886">
    <property type="term" value="C:plasma membrane"/>
    <property type="evidence" value="ECO:0007669"/>
    <property type="project" value="UniProtKB-SubCell"/>
</dbReference>
<dbReference type="Pfam" id="PF01032">
    <property type="entry name" value="FecCD"/>
    <property type="match status" value="1"/>
</dbReference>
<dbReference type="PANTHER" id="PTHR30472">
    <property type="entry name" value="FERRIC ENTEROBACTIN TRANSPORT SYSTEM PERMEASE PROTEIN"/>
    <property type="match status" value="1"/>
</dbReference>
<dbReference type="GO" id="GO:0033214">
    <property type="term" value="P:siderophore-iron import into cell"/>
    <property type="evidence" value="ECO:0007669"/>
    <property type="project" value="TreeGrafter"/>
</dbReference>
<accession>A0A370KVQ8</accession>
<evidence type="ECO:0000256" key="5">
    <source>
        <dbReference type="ARBA" id="ARBA00022692"/>
    </source>
</evidence>
<feature type="transmembrane region" description="Helical" evidence="8">
    <location>
        <begin position="287"/>
        <end position="305"/>
    </location>
</feature>
<dbReference type="InterPro" id="IPR037294">
    <property type="entry name" value="ABC_BtuC-like"/>
</dbReference>
<dbReference type="SUPFAM" id="SSF81345">
    <property type="entry name" value="ABC transporter involved in vitamin B12 uptake, BtuC"/>
    <property type="match status" value="1"/>
</dbReference>
<keyword evidence="6 8" id="KW-1133">Transmembrane helix</keyword>
<gene>
    <name evidence="9" type="ORF">B5K06_01885</name>
</gene>
<name>A0A370KVQ8_9HYPH</name>
<comment type="caution">
    <text evidence="9">The sequence shown here is derived from an EMBL/GenBank/DDBJ whole genome shotgun (WGS) entry which is preliminary data.</text>
</comment>
<dbReference type="AlphaFoldDB" id="A0A370KVQ8"/>
<keyword evidence="3" id="KW-0813">Transport</keyword>
<evidence type="ECO:0000256" key="3">
    <source>
        <dbReference type="ARBA" id="ARBA00022448"/>
    </source>
</evidence>
<keyword evidence="5 8" id="KW-0812">Transmembrane</keyword>
<feature type="transmembrane region" description="Helical" evidence="8">
    <location>
        <begin position="248"/>
        <end position="275"/>
    </location>
</feature>
<dbReference type="Proteomes" id="UP000254939">
    <property type="component" value="Unassembled WGS sequence"/>
</dbReference>
<dbReference type="InterPro" id="IPR000522">
    <property type="entry name" value="ABC_transptr_permease_BtuC"/>
</dbReference>
<organism evidence="9 10">
    <name type="scientific">Rhizobium grahamii</name>
    <dbReference type="NCBI Taxonomy" id="1120045"/>
    <lineage>
        <taxon>Bacteria</taxon>
        <taxon>Pseudomonadati</taxon>
        <taxon>Pseudomonadota</taxon>
        <taxon>Alphaproteobacteria</taxon>
        <taxon>Hyphomicrobiales</taxon>
        <taxon>Rhizobiaceae</taxon>
        <taxon>Rhizobium/Agrobacterium group</taxon>
        <taxon>Rhizobium</taxon>
    </lineage>
</organism>
<evidence type="ECO:0000313" key="10">
    <source>
        <dbReference type="Proteomes" id="UP000254939"/>
    </source>
</evidence>
<keyword evidence="7 8" id="KW-0472">Membrane</keyword>
<proteinExistence type="inferred from homology"/>
<feature type="transmembrane region" description="Helical" evidence="8">
    <location>
        <begin position="200"/>
        <end position="222"/>
    </location>
</feature>
<feature type="transmembrane region" description="Helical" evidence="8">
    <location>
        <begin position="73"/>
        <end position="91"/>
    </location>
</feature>
<evidence type="ECO:0000256" key="8">
    <source>
        <dbReference type="SAM" id="Phobius"/>
    </source>
</evidence>
<dbReference type="FunFam" id="1.10.3470.10:FF:000001">
    <property type="entry name" value="Vitamin B12 ABC transporter permease BtuC"/>
    <property type="match status" value="1"/>
</dbReference>
<evidence type="ECO:0000256" key="2">
    <source>
        <dbReference type="ARBA" id="ARBA00007935"/>
    </source>
</evidence>
<evidence type="ECO:0000256" key="4">
    <source>
        <dbReference type="ARBA" id="ARBA00022475"/>
    </source>
</evidence>
<feature type="transmembrane region" description="Helical" evidence="8">
    <location>
        <begin position="156"/>
        <end position="180"/>
    </location>
</feature>
<dbReference type="OrthoDB" id="9811975at2"/>
<evidence type="ECO:0000256" key="1">
    <source>
        <dbReference type="ARBA" id="ARBA00004651"/>
    </source>
</evidence>
<reference evidence="9 10" key="1">
    <citation type="submission" date="2017-03" db="EMBL/GenBank/DDBJ databases">
        <title>Genome analysis of Rhizobial strains effectives or ineffectives for nitrogen fixation isolated from bean seeds.</title>
        <authorList>
            <person name="Peralta H."/>
            <person name="Aguilar-Vera A."/>
            <person name="Mora Y."/>
            <person name="Vargas-Lagunas C."/>
            <person name="Girard L."/>
            <person name="Mora J."/>
        </authorList>
    </citation>
    <scope>NUCLEOTIDE SEQUENCE [LARGE SCALE GENOMIC DNA]</scope>
    <source>
        <strain evidence="9 10">CCGM3</strain>
    </source>
</reference>
<feature type="transmembrane region" description="Helical" evidence="8">
    <location>
        <begin position="129"/>
        <end position="149"/>
    </location>
</feature>
<feature type="transmembrane region" description="Helical" evidence="8">
    <location>
        <begin position="16"/>
        <end position="35"/>
    </location>
</feature>
<dbReference type="EMBL" id="NAAC01000003">
    <property type="protein sequence ID" value="RDJ15809.1"/>
    <property type="molecule type" value="Genomic_DNA"/>
</dbReference>
<evidence type="ECO:0000313" key="9">
    <source>
        <dbReference type="EMBL" id="RDJ15809.1"/>
    </source>
</evidence>
<dbReference type="RefSeq" id="WP_114710931.1">
    <property type="nucleotide sequence ID" value="NZ_KZ857258.1"/>
</dbReference>
<feature type="transmembrane region" description="Helical" evidence="8">
    <location>
        <begin position="103"/>
        <end position="123"/>
    </location>
</feature>
<feature type="transmembrane region" description="Helical" evidence="8">
    <location>
        <begin position="317"/>
        <end position="336"/>
    </location>
</feature>
<comment type="similarity">
    <text evidence="2">Belongs to the binding-protein-dependent transport system permease family. FecCD subfamily.</text>
</comment>
<evidence type="ECO:0000256" key="6">
    <source>
        <dbReference type="ARBA" id="ARBA00022989"/>
    </source>
</evidence>
<dbReference type="CDD" id="cd06550">
    <property type="entry name" value="TM_ABC_iron-siderophores_like"/>
    <property type="match status" value="1"/>
</dbReference>
<dbReference type="Gene3D" id="1.10.3470.10">
    <property type="entry name" value="ABC transporter involved in vitamin B12 uptake, BtuC"/>
    <property type="match status" value="1"/>
</dbReference>